<proteinExistence type="predicted"/>
<gene>
    <name evidence="1" type="ORF">L1987_64265</name>
</gene>
<dbReference type="EMBL" id="CM042038">
    <property type="protein sequence ID" value="KAI3733050.1"/>
    <property type="molecule type" value="Genomic_DNA"/>
</dbReference>
<reference evidence="2" key="1">
    <citation type="journal article" date="2022" name="Mol. Ecol. Resour.">
        <title>The genomes of chicory, endive, great burdock and yacon provide insights into Asteraceae palaeo-polyploidization history and plant inulin production.</title>
        <authorList>
            <person name="Fan W."/>
            <person name="Wang S."/>
            <person name="Wang H."/>
            <person name="Wang A."/>
            <person name="Jiang F."/>
            <person name="Liu H."/>
            <person name="Zhao H."/>
            <person name="Xu D."/>
            <person name="Zhang Y."/>
        </authorList>
    </citation>
    <scope>NUCLEOTIDE SEQUENCE [LARGE SCALE GENOMIC DNA]</scope>
    <source>
        <strain evidence="2">cv. Yunnan</strain>
    </source>
</reference>
<comment type="caution">
    <text evidence="1">The sequence shown here is derived from an EMBL/GenBank/DDBJ whole genome shotgun (WGS) entry which is preliminary data.</text>
</comment>
<sequence length="148" mass="16677">MVRFFTGFSLATFVSTQFWMSSMFSANVVGTANGLSGRWGNIGGGATQLIMPLVYSLIHTNIGSTKFTAWRIAFFIPALFQTLSAYAIFFLGQDMPDGNYVRLEKSDEKHKDSFSQVFYHAMTNYRGWILALTYGYCFGVELTIVKIR</sequence>
<evidence type="ECO:0000313" key="1">
    <source>
        <dbReference type="EMBL" id="KAI3733050.1"/>
    </source>
</evidence>
<accession>A0ACB9CFM3</accession>
<dbReference type="Proteomes" id="UP001056120">
    <property type="component" value="Linkage Group LG21"/>
</dbReference>
<evidence type="ECO:0000313" key="2">
    <source>
        <dbReference type="Proteomes" id="UP001056120"/>
    </source>
</evidence>
<name>A0ACB9CFM3_9ASTR</name>
<keyword evidence="2" id="KW-1185">Reference proteome</keyword>
<reference evidence="1 2" key="2">
    <citation type="journal article" date="2022" name="Mol. Ecol. Resour.">
        <title>The genomes of chicory, endive, great burdock and yacon provide insights into Asteraceae paleo-polyploidization history and plant inulin production.</title>
        <authorList>
            <person name="Fan W."/>
            <person name="Wang S."/>
            <person name="Wang H."/>
            <person name="Wang A."/>
            <person name="Jiang F."/>
            <person name="Liu H."/>
            <person name="Zhao H."/>
            <person name="Xu D."/>
            <person name="Zhang Y."/>
        </authorList>
    </citation>
    <scope>NUCLEOTIDE SEQUENCE [LARGE SCALE GENOMIC DNA]</scope>
    <source>
        <strain evidence="2">cv. Yunnan</strain>
        <tissue evidence="1">Leaves</tissue>
    </source>
</reference>
<protein>
    <submittedName>
        <fullName evidence="1">Uncharacterized protein</fullName>
    </submittedName>
</protein>
<organism evidence="1 2">
    <name type="scientific">Smallanthus sonchifolius</name>
    <dbReference type="NCBI Taxonomy" id="185202"/>
    <lineage>
        <taxon>Eukaryota</taxon>
        <taxon>Viridiplantae</taxon>
        <taxon>Streptophyta</taxon>
        <taxon>Embryophyta</taxon>
        <taxon>Tracheophyta</taxon>
        <taxon>Spermatophyta</taxon>
        <taxon>Magnoliopsida</taxon>
        <taxon>eudicotyledons</taxon>
        <taxon>Gunneridae</taxon>
        <taxon>Pentapetalae</taxon>
        <taxon>asterids</taxon>
        <taxon>campanulids</taxon>
        <taxon>Asterales</taxon>
        <taxon>Asteraceae</taxon>
        <taxon>Asteroideae</taxon>
        <taxon>Heliantheae alliance</taxon>
        <taxon>Millerieae</taxon>
        <taxon>Smallanthus</taxon>
    </lineage>
</organism>